<dbReference type="PANTHER" id="PTHR12042">
    <property type="entry name" value="LACTOSYLCERAMIDE 4-ALPHA-GALACTOSYLTRANSFERASE ALPHA- 1,4-GALACTOSYLTRANSFERASE"/>
    <property type="match status" value="1"/>
</dbReference>
<dbReference type="PANTHER" id="PTHR12042:SF21">
    <property type="entry name" value="ALPHA1,4-GALACTOSYLTRANSFERASE 1-RELATED"/>
    <property type="match status" value="1"/>
</dbReference>
<proteinExistence type="inferred from homology"/>
<dbReference type="SUPFAM" id="SSF53448">
    <property type="entry name" value="Nucleotide-diphospho-sugar transferases"/>
    <property type="match status" value="1"/>
</dbReference>
<dbReference type="EMBL" id="OU895879">
    <property type="protein sequence ID" value="CAG9806893.1"/>
    <property type="molecule type" value="Genomic_DNA"/>
</dbReference>
<gene>
    <name evidence="9" type="ORF">CHIRRI_LOCUS9747</name>
</gene>
<comment type="similarity">
    <text evidence="2">Belongs to the glycosyltransferase 32 family.</text>
</comment>
<dbReference type="Gene3D" id="3.90.550.20">
    <property type="match status" value="1"/>
</dbReference>
<dbReference type="GO" id="GO:0006688">
    <property type="term" value="P:glycosphingolipid biosynthetic process"/>
    <property type="evidence" value="ECO:0007669"/>
    <property type="project" value="TreeGrafter"/>
</dbReference>
<keyword evidence="7" id="KW-0812">Transmembrane</keyword>
<evidence type="ECO:0000256" key="1">
    <source>
        <dbReference type="ARBA" id="ARBA00004323"/>
    </source>
</evidence>
<feature type="domain" description="Alpha 1,4-glycosyltransferase" evidence="8">
    <location>
        <begin position="264"/>
        <end position="357"/>
    </location>
</feature>
<feature type="transmembrane region" description="Helical" evidence="7">
    <location>
        <begin position="12"/>
        <end position="31"/>
    </location>
</feature>
<accession>A0A9N9S2A0</accession>
<dbReference type="Pfam" id="PF04488">
    <property type="entry name" value="Gly_transf_sug"/>
    <property type="match status" value="1"/>
</dbReference>
<keyword evidence="10" id="KW-1185">Reference proteome</keyword>
<evidence type="ECO:0000256" key="5">
    <source>
        <dbReference type="ARBA" id="ARBA00023034"/>
    </source>
</evidence>
<reference evidence="9" key="2">
    <citation type="submission" date="2022-10" db="EMBL/GenBank/DDBJ databases">
        <authorList>
            <consortium name="ENA_rothamsted_submissions"/>
            <consortium name="culmorum"/>
            <person name="King R."/>
        </authorList>
    </citation>
    <scope>NUCLEOTIDE SEQUENCE</scope>
</reference>
<evidence type="ECO:0000256" key="7">
    <source>
        <dbReference type="SAM" id="Phobius"/>
    </source>
</evidence>
<evidence type="ECO:0000256" key="3">
    <source>
        <dbReference type="ARBA" id="ARBA00022676"/>
    </source>
</evidence>
<evidence type="ECO:0000256" key="2">
    <source>
        <dbReference type="ARBA" id="ARBA00009003"/>
    </source>
</evidence>
<sequence>MRITWYKISRNFSKFYWILLLACCVFTIYKYKRSSAGSQNHLQNASNIQAHKSGNDLAEDSSEFDEIPLANRIIYLNNITVDVLKPKNKRNVFFVFDAITDSRRRKKLNFREICSIESAVLKHPDHIIFIIYLTYDSIVELQITKSFYGLPYKNIRFGKLNVNQFLAETPWKNVDVQNIFGTFKDISKLIRLLLLWKYGGIYIDSKMIVKESLKNLKIFLCNDDTGSTAYNVMEFEEKNIVEIFINNTLRDFTTGNKATSLFTAKIVEKLCENSKKEYNRKACKGFKVMSKEFCYPLSDDIIWQLFDEKYKGNIMMLVKKSAIINMWNEKSDTTNVDKTKHTAAAEIMKEYCPQTFGVVWKNEF</sequence>
<evidence type="ECO:0000256" key="4">
    <source>
        <dbReference type="ARBA" id="ARBA00022679"/>
    </source>
</evidence>
<dbReference type="InterPro" id="IPR029044">
    <property type="entry name" value="Nucleotide-diphossugar_trans"/>
</dbReference>
<dbReference type="Proteomes" id="UP001153620">
    <property type="component" value="Chromosome 3"/>
</dbReference>
<evidence type="ECO:0000313" key="10">
    <source>
        <dbReference type="Proteomes" id="UP001153620"/>
    </source>
</evidence>
<name>A0A9N9S2A0_9DIPT</name>
<dbReference type="AlphaFoldDB" id="A0A9N9S2A0"/>
<organism evidence="9 10">
    <name type="scientific">Chironomus riparius</name>
    <dbReference type="NCBI Taxonomy" id="315576"/>
    <lineage>
        <taxon>Eukaryota</taxon>
        <taxon>Metazoa</taxon>
        <taxon>Ecdysozoa</taxon>
        <taxon>Arthropoda</taxon>
        <taxon>Hexapoda</taxon>
        <taxon>Insecta</taxon>
        <taxon>Pterygota</taxon>
        <taxon>Neoptera</taxon>
        <taxon>Endopterygota</taxon>
        <taxon>Diptera</taxon>
        <taxon>Nematocera</taxon>
        <taxon>Chironomoidea</taxon>
        <taxon>Chironomidae</taxon>
        <taxon>Chironominae</taxon>
        <taxon>Chironomus</taxon>
    </lineage>
</organism>
<evidence type="ECO:0000256" key="6">
    <source>
        <dbReference type="ARBA" id="ARBA00023136"/>
    </source>
</evidence>
<keyword evidence="6 7" id="KW-0472">Membrane</keyword>
<reference evidence="9" key="1">
    <citation type="submission" date="2022-01" db="EMBL/GenBank/DDBJ databases">
        <authorList>
            <person name="King R."/>
        </authorList>
    </citation>
    <scope>NUCLEOTIDE SEQUENCE</scope>
</reference>
<dbReference type="Pfam" id="PF04572">
    <property type="entry name" value="Gb3_synth"/>
    <property type="match status" value="1"/>
</dbReference>
<evidence type="ECO:0000259" key="8">
    <source>
        <dbReference type="Pfam" id="PF04572"/>
    </source>
</evidence>
<dbReference type="GO" id="GO:0000139">
    <property type="term" value="C:Golgi membrane"/>
    <property type="evidence" value="ECO:0007669"/>
    <property type="project" value="UniProtKB-SubCell"/>
</dbReference>
<keyword evidence="7" id="KW-1133">Transmembrane helix</keyword>
<evidence type="ECO:0000313" key="9">
    <source>
        <dbReference type="EMBL" id="CAG9806893.1"/>
    </source>
</evidence>
<keyword evidence="4" id="KW-0808">Transferase</keyword>
<dbReference type="OrthoDB" id="409543at2759"/>
<keyword evidence="3" id="KW-0328">Glycosyltransferase</keyword>
<dbReference type="GO" id="GO:0016758">
    <property type="term" value="F:hexosyltransferase activity"/>
    <property type="evidence" value="ECO:0007669"/>
    <property type="project" value="UniProtKB-ARBA"/>
</dbReference>
<protein>
    <recommendedName>
        <fullName evidence="8">Alpha 1,4-glycosyltransferase domain-containing protein</fullName>
    </recommendedName>
</protein>
<dbReference type="InterPro" id="IPR007577">
    <property type="entry name" value="GlycoTrfase_DXD_sugar-bd_CS"/>
</dbReference>
<keyword evidence="5" id="KW-0333">Golgi apparatus</keyword>
<dbReference type="InterPro" id="IPR051981">
    <property type="entry name" value="Glycosyltransf_32"/>
</dbReference>
<comment type="subcellular location">
    <subcellularLocation>
        <location evidence="1">Golgi apparatus membrane</location>
        <topology evidence="1">Single-pass type II membrane protein</topology>
    </subcellularLocation>
</comment>
<dbReference type="InterPro" id="IPR007652">
    <property type="entry name" value="A1-4-GlycosylTfrase_dom"/>
</dbReference>